<accession>A0A4R6SML7</accession>
<proteinExistence type="predicted"/>
<dbReference type="InterPro" id="IPR036410">
    <property type="entry name" value="HSP_DnaJ_Cys-rich_dom_sf"/>
</dbReference>
<name>A0A4R6SML7_LABRH</name>
<protein>
    <submittedName>
        <fullName evidence="2">Uncharacterized protein</fullName>
    </submittedName>
</protein>
<dbReference type="RefSeq" id="WP_243753801.1">
    <property type="nucleotide sequence ID" value="NZ_SNXZ01000001.1"/>
</dbReference>
<organism evidence="2 3">
    <name type="scientific">Labedaea rhizosphaerae</name>
    <dbReference type="NCBI Taxonomy" id="598644"/>
    <lineage>
        <taxon>Bacteria</taxon>
        <taxon>Bacillati</taxon>
        <taxon>Actinomycetota</taxon>
        <taxon>Actinomycetes</taxon>
        <taxon>Pseudonocardiales</taxon>
        <taxon>Pseudonocardiaceae</taxon>
        <taxon>Labedaea</taxon>
    </lineage>
</organism>
<keyword evidence="1" id="KW-0812">Transmembrane</keyword>
<keyword evidence="1" id="KW-0472">Membrane</keyword>
<evidence type="ECO:0000313" key="2">
    <source>
        <dbReference type="EMBL" id="TDQ04800.1"/>
    </source>
</evidence>
<dbReference type="Proteomes" id="UP000295444">
    <property type="component" value="Unassembled WGS sequence"/>
</dbReference>
<dbReference type="EMBL" id="SNXZ01000001">
    <property type="protein sequence ID" value="TDQ04800.1"/>
    <property type="molecule type" value="Genomic_DNA"/>
</dbReference>
<keyword evidence="3" id="KW-1185">Reference proteome</keyword>
<sequence>MSTPDSLNGVVVLVVIVMTLGYSLACAVFPYRACRACHGVGAFRSSILGAIRLCRRCEGSGVTLRLGRQFYNAVVRGYRTSRDNYRRANRDD</sequence>
<dbReference type="SUPFAM" id="SSF57938">
    <property type="entry name" value="DnaJ/Hsp40 cysteine-rich domain"/>
    <property type="match status" value="1"/>
</dbReference>
<keyword evidence="1" id="KW-1133">Transmembrane helix</keyword>
<evidence type="ECO:0000256" key="1">
    <source>
        <dbReference type="SAM" id="Phobius"/>
    </source>
</evidence>
<reference evidence="2 3" key="1">
    <citation type="submission" date="2019-03" db="EMBL/GenBank/DDBJ databases">
        <title>Genomic Encyclopedia of Type Strains, Phase IV (KMG-IV): sequencing the most valuable type-strain genomes for metagenomic binning, comparative biology and taxonomic classification.</title>
        <authorList>
            <person name="Goeker M."/>
        </authorList>
    </citation>
    <scope>NUCLEOTIDE SEQUENCE [LARGE SCALE GENOMIC DNA]</scope>
    <source>
        <strain evidence="2 3">DSM 45361</strain>
    </source>
</reference>
<dbReference type="AlphaFoldDB" id="A0A4R6SML7"/>
<feature type="transmembrane region" description="Helical" evidence="1">
    <location>
        <begin position="6"/>
        <end position="29"/>
    </location>
</feature>
<comment type="caution">
    <text evidence="2">The sequence shown here is derived from an EMBL/GenBank/DDBJ whole genome shotgun (WGS) entry which is preliminary data.</text>
</comment>
<evidence type="ECO:0000313" key="3">
    <source>
        <dbReference type="Proteomes" id="UP000295444"/>
    </source>
</evidence>
<gene>
    <name evidence="2" type="ORF">EV186_101758</name>
</gene>